<keyword evidence="2" id="KW-0964">Secreted</keyword>
<proteinExistence type="predicted"/>
<evidence type="ECO:0000256" key="5">
    <source>
        <dbReference type="ARBA" id="ARBA00023157"/>
    </source>
</evidence>
<evidence type="ECO:0000313" key="11">
    <source>
        <dbReference type="Proteomes" id="UP001148018"/>
    </source>
</evidence>
<feature type="domain" description="SRCR" evidence="9">
    <location>
        <begin position="474"/>
        <end position="547"/>
    </location>
</feature>
<feature type="disulfide bond" evidence="7">
    <location>
        <begin position="172"/>
        <end position="233"/>
    </location>
</feature>
<evidence type="ECO:0000256" key="1">
    <source>
        <dbReference type="ARBA" id="ARBA00004613"/>
    </source>
</evidence>
<feature type="domain" description="SRCR" evidence="9">
    <location>
        <begin position="134"/>
        <end position="234"/>
    </location>
</feature>
<feature type="disulfide bond" evidence="7">
    <location>
        <begin position="516"/>
        <end position="526"/>
    </location>
</feature>
<feature type="signal peptide" evidence="8">
    <location>
        <begin position="1"/>
        <end position="18"/>
    </location>
</feature>
<dbReference type="InterPro" id="IPR036772">
    <property type="entry name" value="SRCR-like_dom_sf"/>
</dbReference>
<dbReference type="SUPFAM" id="SSF56487">
    <property type="entry name" value="SRCR-like"/>
    <property type="match status" value="9"/>
</dbReference>
<dbReference type="Proteomes" id="UP001148018">
    <property type="component" value="Unassembled WGS sequence"/>
</dbReference>
<evidence type="ECO:0000256" key="3">
    <source>
        <dbReference type="ARBA" id="ARBA00022729"/>
    </source>
</evidence>
<dbReference type="GO" id="GO:0016020">
    <property type="term" value="C:membrane"/>
    <property type="evidence" value="ECO:0007669"/>
    <property type="project" value="InterPro"/>
</dbReference>
<reference evidence="10" key="1">
    <citation type="submission" date="2022-07" db="EMBL/GenBank/DDBJ databases">
        <title>Chromosome-level genome of Muraenolepis orangiensis.</title>
        <authorList>
            <person name="Kim J."/>
        </authorList>
    </citation>
    <scope>NUCLEOTIDE SEQUENCE</scope>
    <source>
        <strain evidence="10">KU_S4_2022</strain>
        <tissue evidence="10">Muscle</tissue>
    </source>
</reference>
<evidence type="ECO:0000256" key="4">
    <source>
        <dbReference type="ARBA" id="ARBA00022737"/>
    </source>
</evidence>
<dbReference type="PANTHER" id="PTHR19331">
    <property type="entry name" value="SCAVENGER RECEPTOR DOMAIN-CONTAINING"/>
    <property type="match status" value="1"/>
</dbReference>
<accession>A0A9Q0E6Q9</accession>
<feature type="disulfide bond" evidence="7">
    <location>
        <begin position="264"/>
        <end position="328"/>
    </location>
</feature>
<dbReference type="PRINTS" id="PR00258">
    <property type="entry name" value="SPERACTRCPTR"/>
</dbReference>
<keyword evidence="11" id="KW-1185">Reference proteome</keyword>
<feature type="domain" description="SRCR" evidence="9">
    <location>
        <begin position="239"/>
        <end position="339"/>
    </location>
</feature>
<dbReference type="FunFam" id="3.10.250.10:FF:000006">
    <property type="entry name" value="neurotrypsin isoform X2"/>
    <property type="match status" value="4"/>
</dbReference>
<feature type="disulfide bond" evidence="7">
    <location>
        <begin position="277"/>
        <end position="338"/>
    </location>
</feature>
<feature type="disulfide bond" evidence="7">
    <location>
        <begin position="203"/>
        <end position="213"/>
    </location>
</feature>
<feature type="domain" description="SRCR" evidence="9">
    <location>
        <begin position="370"/>
        <end position="443"/>
    </location>
</feature>
<dbReference type="PROSITE" id="PS00420">
    <property type="entry name" value="SRCR_1"/>
    <property type="match status" value="4"/>
</dbReference>
<dbReference type="PANTHER" id="PTHR19331:SF22">
    <property type="entry name" value="DELETED IN MALIGNANT BRAIN TUMORS 1 PROTEIN"/>
    <property type="match status" value="1"/>
</dbReference>
<gene>
    <name evidence="10" type="ORF">NHX12_031272</name>
</gene>
<evidence type="ECO:0000313" key="10">
    <source>
        <dbReference type="EMBL" id="KAJ3600286.1"/>
    </source>
</evidence>
<keyword evidence="3 8" id="KW-0732">Signal</keyword>
<protein>
    <recommendedName>
        <fullName evidence="9">SRCR domain-containing protein</fullName>
    </recommendedName>
</protein>
<feature type="disulfide bond" evidence="7">
    <location>
        <begin position="633"/>
        <end position="697"/>
    </location>
</feature>
<dbReference type="EMBL" id="JANIIK010000047">
    <property type="protein sequence ID" value="KAJ3600286.1"/>
    <property type="molecule type" value="Genomic_DNA"/>
</dbReference>
<feature type="disulfide bond" evidence="7">
    <location>
        <begin position="646"/>
        <end position="707"/>
    </location>
</feature>
<keyword evidence="6" id="KW-0325">Glycoprotein</keyword>
<comment type="caution">
    <text evidence="10">The sequence shown here is derived from an EMBL/GenBank/DDBJ whole genome shotgun (WGS) entry which is preliminary data.</text>
</comment>
<feature type="domain" description="SRCR" evidence="9">
    <location>
        <begin position="551"/>
        <end position="599"/>
    </location>
</feature>
<sequence length="711" mass="74533">MGARSLLVLLHILTVTTSSPAPTTVRLVSGGNNCSGRVEVYHDNQWGTVCDDAWDETDAQVVCRQLGCGAVVSAPHGAHFGQGQGSIWLDDLQCTGQESDLTQCGHSGLGTHNCGHHEDASVVCEATTSVRLSVRVVSGGNNCSGRVEVYHNNQWGTVCDDAWDETDAQVVCRQLGCGAVVSAPHGAHFGQGQGSIWLDDLQCTGQESDLTQCGHSGLGTHNCGHNEDASVVCEATTSVRLVSGDNNCSGRVEVYHDNQWGTVCDDAWDETDAQVVCRQLGCGAVVSAPHGAHFGQGQGSIWLDDLQCTGQESDLTQCGHSGLGTHNCVHQEDASVVCEAPHGAHFGQGQGSIWLDDLQCTGQESDLTQCGHSGLGTHNCGHHEDASVVCEAPHGAHFGQGQGSIWLDDLQCTGQESDLTQCGHSGLGTHNCGHHEDASVVCEAPHGAHFGQGQGSIWLDDLQCTGQESDLTQCGHSGLGTHNCVHQEDASVVCEAPHGAHFGQGQGSIWLDDLQCTGQESDLTQCGHSGLGTHNCGHHEDASVVCEAPHGAHFGQGQGSIWLDDLHCTGQESDLTQCGHSGLGTHNCGHHEDASVVCEATTSVRLSVRVVSGGNNCSGRVEVYHNNQWGTVCDDAWDETDAQVVCRQLGCGAVVSAPHGAHFGQGQGSIWLDDLQCTGQESDLTQCGHSGLGTHNCGHNEDASVVCEGNE</sequence>
<dbReference type="Pfam" id="PF00530">
    <property type="entry name" value="SRCR"/>
    <property type="match status" value="9"/>
</dbReference>
<feature type="disulfide bond" evidence="7">
    <location>
        <begin position="94"/>
        <end position="104"/>
    </location>
</feature>
<dbReference type="PROSITE" id="PS50287">
    <property type="entry name" value="SRCR_2"/>
    <property type="match status" value="7"/>
</dbReference>
<feature type="domain" description="SRCR" evidence="9">
    <location>
        <begin position="608"/>
        <end position="708"/>
    </location>
</feature>
<feature type="disulfide bond" evidence="7">
    <location>
        <begin position="63"/>
        <end position="124"/>
    </location>
</feature>
<dbReference type="AlphaFoldDB" id="A0A9Q0E6Q9"/>
<feature type="disulfide bond" evidence="7">
    <location>
        <begin position="677"/>
        <end position="687"/>
    </location>
</feature>
<feature type="disulfide bond" evidence="7">
    <location>
        <begin position="159"/>
        <end position="223"/>
    </location>
</feature>
<dbReference type="SMART" id="SM00202">
    <property type="entry name" value="SR"/>
    <property type="match status" value="7"/>
</dbReference>
<dbReference type="InterPro" id="IPR001190">
    <property type="entry name" value="SRCR"/>
</dbReference>
<evidence type="ECO:0000256" key="7">
    <source>
        <dbReference type="PROSITE-ProRule" id="PRU00196"/>
    </source>
</evidence>
<feature type="disulfide bond" evidence="7">
    <location>
        <begin position="308"/>
        <end position="318"/>
    </location>
</feature>
<feature type="disulfide bond" evidence="7">
    <location>
        <begin position="568"/>
        <end position="578"/>
    </location>
</feature>
<evidence type="ECO:0000256" key="8">
    <source>
        <dbReference type="SAM" id="SignalP"/>
    </source>
</evidence>
<comment type="caution">
    <text evidence="7">Lacks conserved residue(s) required for the propagation of feature annotation.</text>
</comment>
<comment type="subcellular location">
    <subcellularLocation>
        <location evidence="1">Secreted</location>
    </subcellularLocation>
</comment>
<feature type="disulfide bond" evidence="7">
    <location>
        <begin position="50"/>
        <end position="114"/>
    </location>
</feature>
<dbReference type="OrthoDB" id="536948at2759"/>
<evidence type="ECO:0000256" key="2">
    <source>
        <dbReference type="ARBA" id="ARBA00022525"/>
    </source>
</evidence>
<keyword evidence="5 7" id="KW-1015">Disulfide bond</keyword>
<organism evidence="10 11">
    <name type="scientific">Muraenolepis orangiensis</name>
    <name type="common">Patagonian moray cod</name>
    <dbReference type="NCBI Taxonomy" id="630683"/>
    <lineage>
        <taxon>Eukaryota</taxon>
        <taxon>Metazoa</taxon>
        <taxon>Chordata</taxon>
        <taxon>Craniata</taxon>
        <taxon>Vertebrata</taxon>
        <taxon>Euteleostomi</taxon>
        <taxon>Actinopterygii</taxon>
        <taxon>Neopterygii</taxon>
        <taxon>Teleostei</taxon>
        <taxon>Neoteleostei</taxon>
        <taxon>Acanthomorphata</taxon>
        <taxon>Zeiogadaria</taxon>
        <taxon>Gadariae</taxon>
        <taxon>Gadiformes</taxon>
        <taxon>Muraenolepidoidei</taxon>
        <taxon>Muraenolepididae</taxon>
        <taxon>Muraenolepis</taxon>
    </lineage>
</organism>
<feature type="domain" description="SRCR" evidence="9">
    <location>
        <begin position="25"/>
        <end position="125"/>
    </location>
</feature>
<feature type="disulfide bond" evidence="7">
    <location>
        <begin position="412"/>
        <end position="422"/>
    </location>
</feature>
<feature type="chain" id="PRO_5040114375" description="SRCR domain-containing protein" evidence="8">
    <location>
        <begin position="19"/>
        <end position="711"/>
    </location>
</feature>
<evidence type="ECO:0000259" key="9">
    <source>
        <dbReference type="PROSITE" id="PS50287"/>
    </source>
</evidence>
<dbReference type="Gene3D" id="3.10.250.10">
    <property type="entry name" value="SRCR-like domain"/>
    <property type="match status" value="9"/>
</dbReference>
<name>A0A9Q0E6Q9_9TELE</name>
<evidence type="ECO:0000256" key="6">
    <source>
        <dbReference type="ARBA" id="ARBA00023180"/>
    </source>
</evidence>
<keyword evidence="4" id="KW-0677">Repeat</keyword>